<comment type="subcellular location">
    <subcellularLocation>
        <location evidence="1">Cell membrane</location>
        <topology evidence="1">Peripheral membrane protein</topology>
    </subcellularLocation>
</comment>
<proteinExistence type="inferred from homology"/>
<dbReference type="NCBIfam" id="NF009977">
    <property type="entry name" value="PRK13442.1"/>
    <property type="match status" value="1"/>
</dbReference>
<feature type="domain" description="ATP synthase F1 complex delta/epsilon subunit N-terminal" evidence="7">
    <location>
        <begin position="5"/>
        <end position="85"/>
    </location>
</feature>
<evidence type="ECO:0000256" key="5">
    <source>
        <dbReference type="ARBA" id="ARBA00023136"/>
    </source>
</evidence>
<dbReference type="RefSeq" id="WP_173493792.1">
    <property type="nucleotide sequence ID" value="NZ_CP054056.1"/>
</dbReference>
<comment type="similarity">
    <text evidence="2">Belongs to the ATPase epsilon chain family.</text>
</comment>
<protein>
    <submittedName>
        <fullName evidence="8">F0F1 ATP synthase subunit epsilon</fullName>
    </submittedName>
</protein>
<dbReference type="InterPro" id="IPR020546">
    <property type="entry name" value="ATP_synth_F1_dsu/esu_N"/>
</dbReference>
<dbReference type="EMBL" id="CP054056">
    <property type="protein sequence ID" value="QKJ25495.1"/>
    <property type="molecule type" value="Genomic_DNA"/>
</dbReference>
<evidence type="ECO:0000256" key="4">
    <source>
        <dbReference type="ARBA" id="ARBA00023065"/>
    </source>
</evidence>
<keyword evidence="6" id="KW-0066">ATP synthesis</keyword>
<dbReference type="AlphaFoldDB" id="A0A7D4TUE9"/>
<dbReference type="InterPro" id="IPR001469">
    <property type="entry name" value="ATP_synth_F1_dsu/esu"/>
</dbReference>
<dbReference type="GO" id="GO:0045259">
    <property type="term" value="C:proton-transporting ATP synthase complex"/>
    <property type="evidence" value="ECO:0007669"/>
    <property type="project" value="UniProtKB-KW"/>
</dbReference>
<dbReference type="CDD" id="cd12152">
    <property type="entry name" value="F1-ATPase_delta"/>
    <property type="match status" value="1"/>
</dbReference>
<evidence type="ECO:0000256" key="3">
    <source>
        <dbReference type="ARBA" id="ARBA00022448"/>
    </source>
</evidence>
<name>A0A7D4TUE9_9MICO</name>
<keyword evidence="5" id="KW-0472">Membrane</keyword>
<evidence type="ECO:0000313" key="9">
    <source>
        <dbReference type="Proteomes" id="UP000501003"/>
    </source>
</evidence>
<keyword evidence="9" id="KW-1185">Reference proteome</keyword>
<dbReference type="Pfam" id="PF02823">
    <property type="entry name" value="ATP-synt_DE_N"/>
    <property type="match status" value="1"/>
</dbReference>
<evidence type="ECO:0000256" key="1">
    <source>
        <dbReference type="ARBA" id="ARBA00004202"/>
    </source>
</evidence>
<accession>A0A7D4TUE9</accession>
<dbReference type="KEGG" id="aqg:HRU87_04785"/>
<reference evidence="8 9" key="1">
    <citation type="submission" date="2020-05" db="EMBL/GenBank/DDBJ databases">
        <title>Aquirufa sp. strain 15G-AUS-rot a new Aquirufa species.</title>
        <authorList>
            <person name="Pitt A."/>
            <person name="Hahn M.W."/>
        </authorList>
    </citation>
    <scope>NUCLEOTIDE SEQUENCE [LARGE SCALE GENOMIC DNA]</scope>
    <source>
        <strain evidence="8 9">15G-AUS-rot</strain>
    </source>
</reference>
<evidence type="ECO:0000256" key="6">
    <source>
        <dbReference type="ARBA" id="ARBA00023196"/>
    </source>
</evidence>
<gene>
    <name evidence="8" type="ORF">HRU87_04785</name>
</gene>
<keyword evidence="6" id="KW-0139">CF(1)</keyword>
<keyword evidence="4" id="KW-0406">Ion transport</keyword>
<sequence length="89" mass="9321">MARELNVDLVAADRKIWSGSATMVVAKTAEGEIGLLSGHEPMLAIMVPGQIRISLAEGQPVVAETTQGGFLSIESDTVTLVVRDATLVS</sequence>
<dbReference type="Proteomes" id="UP000501003">
    <property type="component" value="Chromosome"/>
</dbReference>
<dbReference type="GO" id="GO:0005886">
    <property type="term" value="C:plasma membrane"/>
    <property type="evidence" value="ECO:0007669"/>
    <property type="project" value="UniProtKB-SubCell"/>
</dbReference>
<dbReference type="SUPFAM" id="SSF51344">
    <property type="entry name" value="Epsilon subunit of F1F0-ATP synthase N-terminal domain"/>
    <property type="match status" value="1"/>
</dbReference>
<dbReference type="GO" id="GO:0046933">
    <property type="term" value="F:proton-transporting ATP synthase activity, rotational mechanism"/>
    <property type="evidence" value="ECO:0007669"/>
    <property type="project" value="InterPro"/>
</dbReference>
<organism evidence="8 9">
    <name type="scientific">Aquiluna borgnonia</name>
    <dbReference type="NCBI Taxonomy" id="2499157"/>
    <lineage>
        <taxon>Bacteria</taxon>
        <taxon>Bacillati</taxon>
        <taxon>Actinomycetota</taxon>
        <taxon>Actinomycetes</taxon>
        <taxon>Micrococcales</taxon>
        <taxon>Microbacteriaceae</taxon>
        <taxon>Luna cluster</taxon>
        <taxon>Luna-1 subcluster</taxon>
        <taxon>Aquiluna</taxon>
    </lineage>
</organism>
<keyword evidence="3" id="KW-0813">Transport</keyword>
<dbReference type="Gene3D" id="2.60.15.10">
    <property type="entry name" value="F0F1 ATP synthase delta/epsilon subunit, N-terminal"/>
    <property type="match status" value="1"/>
</dbReference>
<evidence type="ECO:0000256" key="2">
    <source>
        <dbReference type="ARBA" id="ARBA00005712"/>
    </source>
</evidence>
<evidence type="ECO:0000313" key="8">
    <source>
        <dbReference type="EMBL" id="QKJ25495.1"/>
    </source>
</evidence>
<evidence type="ECO:0000259" key="7">
    <source>
        <dbReference type="Pfam" id="PF02823"/>
    </source>
</evidence>
<dbReference type="InterPro" id="IPR036771">
    <property type="entry name" value="ATPsynth_dsu/esu_N"/>
</dbReference>